<accession>A0ACB7Z3S1</accession>
<evidence type="ECO:0000313" key="2">
    <source>
        <dbReference type="Proteomes" id="UP000828048"/>
    </source>
</evidence>
<sequence>MRRQLSWVLMCGWIGVAVHLFLIGDCSGKTPFRNFSGSTNDQEQMLFPPVYLRTLDQHVVMENGLVNVTLSSPQGVVTRIQYNGIDNVLEPNIERNRGYWDVVWDNPENLGGIYDLLEGTRFSVVMEDENQIELSFTRTWNSDLNGSRIPLNIDKRFIMLRGCPGFYSYGIFEHAEGWPDVNIYQGRIVFKLEEKLFRYMAVSDERQRIMPTAEDRRTGQVLDYPEAVLLTNPSNSEIRGEVDDKYQYACDDKDNQVHGWISSDPPVGFWMITPSDEFRTGGPVKQDLTSHVGPTTLSMFFSTHYAGDSLAIKLRSGEPWKKVFGPVLVYLNSASPDDDVLTLWEDAKEQMLVETQSWPYDFPLSEDFPHADQRGTVSGRLLVRDRYINEALMTANSAFVGLAPPGDIGSWQRENKGYQFWTQADAEGYFLIKGVRDGNYSLYAWVPGIIGDYKYDAFITIAPGRHTRLGVLVYDPPREGATLWEIGIPDRRAAEFYVPDPNPTLMNRLYVDLPDKYRQYGLWDRYTDVYPDEDLAYTVGISSYQTDWFFAQVNRNIGNKTYIPTTWRIIFDLDDVRETGNYMLRLAIASAHEAELQVRVNEADVTTAPHFTTGFIGKDNAIARHGIHGLYWLYAMEISASQLVTRSNTVYLTQSRGSSPFKGIMYDYIRLEGPPETD</sequence>
<name>A0ACB7Z3S1_9ERIC</name>
<dbReference type="Proteomes" id="UP000828048">
    <property type="component" value="Chromosome 4"/>
</dbReference>
<protein>
    <submittedName>
        <fullName evidence="1">Uncharacterized protein</fullName>
    </submittedName>
</protein>
<organism evidence="1 2">
    <name type="scientific">Vaccinium darrowii</name>
    <dbReference type="NCBI Taxonomy" id="229202"/>
    <lineage>
        <taxon>Eukaryota</taxon>
        <taxon>Viridiplantae</taxon>
        <taxon>Streptophyta</taxon>
        <taxon>Embryophyta</taxon>
        <taxon>Tracheophyta</taxon>
        <taxon>Spermatophyta</taxon>
        <taxon>Magnoliopsida</taxon>
        <taxon>eudicotyledons</taxon>
        <taxon>Gunneridae</taxon>
        <taxon>Pentapetalae</taxon>
        <taxon>asterids</taxon>
        <taxon>Ericales</taxon>
        <taxon>Ericaceae</taxon>
        <taxon>Vaccinioideae</taxon>
        <taxon>Vaccinieae</taxon>
        <taxon>Vaccinium</taxon>
    </lineage>
</organism>
<gene>
    <name evidence="1" type="ORF">Vadar_014096</name>
</gene>
<evidence type="ECO:0000313" key="1">
    <source>
        <dbReference type="EMBL" id="KAH7860498.1"/>
    </source>
</evidence>
<reference evidence="1 2" key="1">
    <citation type="journal article" date="2021" name="Hortic Res">
        <title>High-quality reference genome and annotation aids understanding of berry development for evergreen blueberry (Vaccinium darrowii).</title>
        <authorList>
            <person name="Yu J."/>
            <person name="Hulse-Kemp A.M."/>
            <person name="Babiker E."/>
            <person name="Staton M."/>
        </authorList>
    </citation>
    <scope>NUCLEOTIDE SEQUENCE [LARGE SCALE GENOMIC DNA]</scope>
    <source>
        <strain evidence="2">cv. NJ 8807/NJ 8810</strain>
        <tissue evidence="1">Young leaf</tissue>
    </source>
</reference>
<keyword evidence="2" id="KW-1185">Reference proteome</keyword>
<comment type="caution">
    <text evidence="1">The sequence shown here is derived from an EMBL/GenBank/DDBJ whole genome shotgun (WGS) entry which is preliminary data.</text>
</comment>
<dbReference type="EMBL" id="CM037154">
    <property type="protein sequence ID" value="KAH7860498.1"/>
    <property type="molecule type" value="Genomic_DNA"/>
</dbReference>
<proteinExistence type="predicted"/>